<dbReference type="SUPFAM" id="SSF53474">
    <property type="entry name" value="alpha/beta-Hydrolases"/>
    <property type="match status" value="1"/>
</dbReference>
<name>A0A172THJ1_9BACL</name>
<keyword evidence="3" id="KW-1185">Reference proteome</keyword>
<dbReference type="Gene3D" id="3.40.50.1820">
    <property type="entry name" value="alpha/beta hydrolase"/>
    <property type="match status" value="1"/>
</dbReference>
<dbReference type="Proteomes" id="UP000076927">
    <property type="component" value="Chromosome"/>
</dbReference>
<evidence type="ECO:0000256" key="1">
    <source>
        <dbReference type="SAM" id="MobiDB-lite"/>
    </source>
</evidence>
<gene>
    <name evidence="2" type="ORF">SY83_09805</name>
</gene>
<reference evidence="2 3" key="1">
    <citation type="submission" date="2015-01" db="EMBL/GenBank/DDBJ databases">
        <title>Paenibacillus swuensis/DY6/whole genome sequencing.</title>
        <authorList>
            <person name="Kim M.K."/>
            <person name="Srinivasan S."/>
            <person name="Lee J.-J."/>
        </authorList>
    </citation>
    <scope>NUCLEOTIDE SEQUENCE [LARGE SCALE GENOMIC DNA]</scope>
    <source>
        <strain evidence="2 3">DY6</strain>
    </source>
</reference>
<dbReference type="EMBL" id="CP011388">
    <property type="protein sequence ID" value="ANE46525.1"/>
    <property type="molecule type" value="Genomic_DNA"/>
</dbReference>
<organism evidence="2 3">
    <name type="scientific">Paenibacillus swuensis</name>
    <dbReference type="NCBI Taxonomy" id="1178515"/>
    <lineage>
        <taxon>Bacteria</taxon>
        <taxon>Bacillati</taxon>
        <taxon>Bacillota</taxon>
        <taxon>Bacilli</taxon>
        <taxon>Bacillales</taxon>
        <taxon>Paenibacillaceae</taxon>
        <taxon>Paenibacillus</taxon>
    </lineage>
</organism>
<dbReference type="KEGG" id="pswu:SY83_09805"/>
<accession>A0A172THJ1</accession>
<dbReference type="Gene3D" id="2.60.120.430">
    <property type="entry name" value="Galactose-binding lectin"/>
    <property type="match status" value="1"/>
</dbReference>
<sequence>MSNLFRTYRKGLLFILLVVVIGMTASCAPKKTAEPPPVAPSNPEAEKTPEPEQEVFGKPTVKSFDLGVAEIKQSSGKNMPYHINGVIGVPTGTSPRPVVIIVHGNHPVKKYDDPIYAEGFTYLVEDLAEQGYLALSVNVFAHRIWEYGEPIGNVRLNAIMKDHFDKLDQAVKGTDPGYGLDLKNRANLKQVSYIGHSQGGTEIYEIALERMKQGSPPPDGMLLVAPGGALEMERLPDVPTAFLTPQYDGDLSGLIGYRVFDFYSDDAKRSSWTAMTYIYGANHNFFNSKLEGKDDGVQRAKENDNLRKRLTAAEQRDFLSKYAVDFLGTVYGTNPNEMLYEFNQPQAGSLYGHPVLTSLVQPKRMTDVWNADKEQSSTQNAMGGAIVTEGVSIRTEVESYIPNKDETGAYMHAGEQEGMKLNRVNWQKGGGRLTLEIPEDKRDLSGMQSLSLYMAVDSANKLNAAGQNQALTITLHDTSGNESKVVLDSSTPALTYQQGKLLDNEFMAMWSTFAPLSTARIPMASFTDIDLKQVDRLSLVFDQTDQGSLMIRNIRLVK</sequence>
<evidence type="ECO:0000313" key="2">
    <source>
        <dbReference type="EMBL" id="ANE46525.1"/>
    </source>
</evidence>
<evidence type="ECO:0000313" key="3">
    <source>
        <dbReference type="Proteomes" id="UP000076927"/>
    </source>
</evidence>
<dbReference type="PATRIC" id="fig|1178515.4.peg.1963"/>
<feature type="region of interest" description="Disordered" evidence="1">
    <location>
        <begin position="29"/>
        <end position="55"/>
    </location>
</feature>
<evidence type="ECO:0008006" key="4">
    <source>
        <dbReference type="Google" id="ProtNLM"/>
    </source>
</evidence>
<dbReference type="STRING" id="1178515.SY83_09805"/>
<proteinExistence type="predicted"/>
<dbReference type="PROSITE" id="PS51257">
    <property type="entry name" value="PROKAR_LIPOPROTEIN"/>
    <property type="match status" value="1"/>
</dbReference>
<protein>
    <recommendedName>
        <fullName evidence="4">Alpha/beta hydrolase</fullName>
    </recommendedName>
</protein>
<dbReference type="AlphaFoldDB" id="A0A172THJ1"/>
<dbReference type="OrthoDB" id="9808543at2"/>
<dbReference type="InterPro" id="IPR029058">
    <property type="entry name" value="AB_hydrolase_fold"/>
</dbReference>